<dbReference type="PANTHER" id="PTHR12582">
    <property type="entry name" value="NETRIN RECEPTOR UNC5"/>
    <property type="match status" value="1"/>
</dbReference>
<dbReference type="Gene3D" id="2.60.220.30">
    <property type="match status" value="2"/>
</dbReference>
<dbReference type="CDD" id="cd08779">
    <property type="entry name" value="Death_PIDD"/>
    <property type="match status" value="1"/>
</dbReference>
<dbReference type="GO" id="GO:0006974">
    <property type="term" value="P:DNA damage response"/>
    <property type="evidence" value="ECO:0007669"/>
    <property type="project" value="InterPro"/>
</dbReference>
<evidence type="ECO:0000313" key="6">
    <source>
        <dbReference type="EMBL" id="CAG08777.1"/>
    </source>
</evidence>
<dbReference type="PANTHER" id="PTHR12582:SF41">
    <property type="entry name" value="UNC5C-LIKE PROTEIN"/>
    <property type="match status" value="1"/>
</dbReference>
<comment type="similarity">
    <text evidence="2">Belongs to the unc-5 family.</text>
</comment>
<dbReference type="InterPro" id="IPR019502">
    <property type="entry name" value="Peptidase_S68_pidd"/>
</dbReference>
<dbReference type="FunFam" id="2.60.220.30:FF:000011">
    <property type="entry name" value="P53-induced death domain protein 1"/>
    <property type="match status" value="1"/>
</dbReference>
<comment type="subcellular location">
    <subcellularLocation>
        <location evidence="2">Cell membrane</location>
        <topology evidence="2">Single-pass type I membrane protein</topology>
    </subcellularLocation>
</comment>
<feature type="domain" description="ZU5" evidence="5">
    <location>
        <begin position="254"/>
        <end position="357"/>
    </location>
</feature>
<keyword evidence="2" id="KW-0217">Developmental protein</keyword>
<organism evidence="6">
    <name type="scientific">Tetraodon nigroviridis</name>
    <name type="common">Spotted green pufferfish</name>
    <name type="synonym">Chelonodon nigroviridis</name>
    <dbReference type="NCBI Taxonomy" id="99883"/>
    <lineage>
        <taxon>Eukaryota</taxon>
        <taxon>Metazoa</taxon>
        <taxon>Chordata</taxon>
        <taxon>Craniata</taxon>
        <taxon>Vertebrata</taxon>
        <taxon>Euteleostomi</taxon>
        <taxon>Actinopterygii</taxon>
        <taxon>Neopterygii</taxon>
        <taxon>Teleostei</taxon>
        <taxon>Neoteleostei</taxon>
        <taxon>Acanthomorphata</taxon>
        <taxon>Eupercaria</taxon>
        <taxon>Tetraodontiformes</taxon>
        <taxon>Tetradontoidea</taxon>
        <taxon>Tetraodontidae</taxon>
        <taxon>Tetraodon</taxon>
    </lineage>
</organism>
<dbReference type="GO" id="GO:0005886">
    <property type="term" value="C:plasma membrane"/>
    <property type="evidence" value="ECO:0007669"/>
    <property type="project" value="UniProtKB-SubCell"/>
</dbReference>
<comment type="function">
    <text evidence="2">Receptor for netrin required for axon guidance. Mediates axon repulsion of neuronal growth cones in the developing nervous system upon ligand binding.</text>
</comment>
<dbReference type="InterPro" id="IPR000488">
    <property type="entry name" value="Death_dom"/>
</dbReference>
<feature type="non-terminal residue" evidence="6">
    <location>
        <position position="1"/>
    </location>
</feature>
<name>Q4RS55_TETNG</name>
<dbReference type="Pfam" id="PF10461">
    <property type="entry name" value="Peptidase_S68"/>
    <property type="match status" value="1"/>
</dbReference>
<dbReference type="Pfam" id="PF00531">
    <property type="entry name" value="Death"/>
    <property type="match status" value="1"/>
</dbReference>
<dbReference type="InterPro" id="IPR037936">
    <property type="entry name" value="UNC5A-D"/>
</dbReference>
<feature type="region of interest" description="Disordered" evidence="3">
    <location>
        <begin position="1"/>
        <end position="20"/>
    </location>
</feature>
<evidence type="ECO:0000256" key="2">
    <source>
        <dbReference type="RuleBase" id="RU367033"/>
    </source>
</evidence>
<keyword evidence="2" id="KW-0393">Immunoglobulin domain</keyword>
<accession>Q4RS55</accession>
<dbReference type="FunFam" id="1.10.533.10:FF:000088">
    <property type="entry name" value="P53-induced death domain protein 1"/>
    <property type="match status" value="1"/>
</dbReference>
<reference evidence="6" key="2">
    <citation type="submission" date="2004-02" db="EMBL/GenBank/DDBJ databases">
        <authorList>
            <consortium name="Genoscope"/>
            <consortium name="Whitehead Institute Centre for Genome Research"/>
        </authorList>
    </citation>
    <scope>NUCLEOTIDE SEQUENCE</scope>
</reference>
<evidence type="ECO:0000259" key="4">
    <source>
        <dbReference type="PROSITE" id="PS50017"/>
    </source>
</evidence>
<dbReference type="SUPFAM" id="SSF47986">
    <property type="entry name" value="DEATH domain"/>
    <property type="match status" value="1"/>
</dbReference>
<dbReference type="Gene3D" id="1.10.533.10">
    <property type="entry name" value="Death Domain, Fas"/>
    <property type="match status" value="1"/>
</dbReference>
<dbReference type="EMBL" id="CAAE01015000">
    <property type="protein sequence ID" value="CAG08777.1"/>
    <property type="molecule type" value="Genomic_DNA"/>
</dbReference>
<protein>
    <recommendedName>
        <fullName evidence="2">Netrin receptor UNC5</fullName>
    </recommendedName>
</protein>
<proteinExistence type="inferred from homology"/>
<feature type="site" description="Cleavage; by autolysis" evidence="1">
    <location>
        <begin position="375"/>
        <end position="376"/>
    </location>
</feature>
<sequence length="822" mass="90938">MEKSNNEVGGRDEVDKEQSDLTKAVLALRLPGRLVYRDEETSSGIICPGRTEDVEDDGDAASAALLSSTDTCALLIPCVPTHPHPSVSSSSSSSSSGLCLSPPLPPSVELASVLADTRLTLDVYKGGAAALPLLWASIPEQLTGVQYLTLGSDDKEGLDDALDLVPHLTDLRTLAIRGSLSSLRELFIYSNDIRVIPPCLNKLPLLKIDIRGNPLGRPPTPPPLPPAPDITSAGELSEMSRISEQELTPRCSFCFFRFFVSPPGCHVFLPGGAELLFPPGCLSATRRIEWEEKRPEKKLVHLEEHEILLSCPLELQPHGIKFLKPVEVCVPYHRPKRTEVVVLKFDGLSWSPLPTALRRGSKHRSAYHRGRVPRFSWFMVVSRPVKDSCSLTSAGTLLVSSIDPGIKLHFLPDCTLENRTVTLQVLQVSSAEVQALCGDPQAQVSPLLCLSQNPSTDFLQPVKVQVPLPPGVTGQTADMSCLHLLHGDPSAQTWTDITSQVSLYVTHAYAVFYITHFSWYWLWYSTQKVICGTVRRIYQKLKQFKVQFLVQQRKSDPSQVMLQCLPSNKVDSRVQSLSELYDGPQPSDVCDLLEGEQFFAGFESGLDISTERPDCVEGRLCFVFYSSLRNLKEVYICAAEGQTGPVRGQVSFYRGEAPSHLPEEVARKRKGPDHQWLATLPVKLPVAPLLWSQAHENGFVVGDRQHPPLNLGDPESGYLTESNLLSISLQIGHDWQVIGINLGLSYQELDRIKYKNRDNLGALVLDMLFHWARGQRTAGPGAVSRLVTAMMESGRRDLADEIEDTVRIGRRKYSESLRRVGL</sequence>
<dbReference type="MEROPS" id="S68.002"/>
<dbReference type="PROSITE" id="PS50017">
    <property type="entry name" value="DEATH_DOMAIN"/>
    <property type="match status" value="1"/>
</dbReference>
<dbReference type="InterPro" id="IPR000906">
    <property type="entry name" value="ZU5_dom"/>
</dbReference>
<evidence type="ECO:0000256" key="3">
    <source>
        <dbReference type="SAM" id="MobiDB-lite"/>
    </source>
</evidence>
<keyword evidence="2" id="KW-0675">Receptor</keyword>
<evidence type="ECO:0000256" key="1">
    <source>
        <dbReference type="PIRSR" id="PIRSR619502-2"/>
    </source>
</evidence>
<gene>
    <name evidence="6" type="ORF">GSTENG00029862001</name>
</gene>
<feature type="domain" description="Death" evidence="4">
    <location>
        <begin position="720"/>
        <end position="806"/>
    </location>
</feature>
<reference evidence="6" key="1">
    <citation type="journal article" date="2004" name="Nature">
        <title>Genome duplication in the teleost fish Tetraodon nigroviridis reveals the early vertebrate proto-karyotype.</title>
        <authorList>
            <person name="Jaillon O."/>
            <person name="Aury J.-M."/>
            <person name="Brunet F."/>
            <person name="Petit J.-L."/>
            <person name="Stange-Thomann N."/>
            <person name="Mauceli E."/>
            <person name="Bouneau L."/>
            <person name="Fischer C."/>
            <person name="Ozouf-Costaz C."/>
            <person name="Bernot A."/>
            <person name="Nicaud S."/>
            <person name="Jaffe D."/>
            <person name="Fisher S."/>
            <person name="Lutfalla G."/>
            <person name="Dossat C."/>
            <person name="Segurens B."/>
            <person name="Dasilva C."/>
            <person name="Salanoubat M."/>
            <person name="Levy M."/>
            <person name="Boudet N."/>
            <person name="Castellano S."/>
            <person name="Anthouard V."/>
            <person name="Jubin C."/>
            <person name="Castelli V."/>
            <person name="Katinka M."/>
            <person name="Vacherie B."/>
            <person name="Biemont C."/>
            <person name="Skalli Z."/>
            <person name="Cattolico L."/>
            <person name="Poulain J."/>
            <person name="De Berardinis V."/>
            <person name="Cruaud C."/>
            <person name="Duprat S."/>
            <person name="Brottier P."/>
            <person name="Coutanceau J.-P."/>
            <person name="Gouzy J."/>
            <person name="Parra G."/>
            <person name="Lardier G."/>
            <person name="Chapple C."/>
            <person name="McKernan K.J."/>
            <person name="McEwan P."/>
            <person name="Bosak S."/>
            <person name="Kellis M."/>
            <person name="Volff J.-N."/>
            <person name="Guigo R."/>
            <person name="Zody M.C."/>
            <person name="Mesirov J."/>
            <person name="Lindblad-Toh K."/>
            <person name="Birren B."/>
            <person name="Nusbaum C."/>
            <person name="Kahn D."/>
            <person name="Robinson-Rechavi M."/>
            <person name="Laudet V."/>
            <person name="Schachter V."/>
            <person name="Quetier F."/>
            <person name="Saurin W."/>
            <person name="Scarpelli C."/>
            <person name="Wincker P."/>
            <person name="Lander E.S."/>
            <person name="Weissenbach J."/>
            <person name="Roest Crollius H."/>
        </authorList>
    </citation>
    <scope>NUCLEOTIDE SEQUENCE [LARGE SCALE GENOMIC DNA]</scope>
</reference>
<dbReference type="KEGG" id="tng:GSTEN00029862G001"/>
<dbReference type="GO" id="GO:0006915">
    <property type="term" value="P:apoptotic process"/>
    <property type="evidence" value="ECO:0007669"/>
    <property type="project" value="InterPro"/>
</dbReference>
<dbReference type="AlphaFoldDB" id="Q4RS55"/>
<evidence type="ECO:0000259" key="5">
    <source>
        <dbReference type="PROSITE" id="PS51145"/>
    </source>
</evidence>
<dbReference type="SMART" id="SM00218">
    <property type="entry name" value="ZU5"/>
    <property type="match status" value="1"/>
</dbReference>
<dbReference type="OrthoDB" id="676979at2759"/>
<feature type="site" description="Cleavage; by autolysis" evidence="1">
    <location>
        <begin position="517"/>
        <end position="518"/>
    </location>
</feature>
<comment type="caution">
    <text evidence="6">The sequence shown here is derived from an EMBL/GenBank/DDBJ whole genome shotgun (WGS) entry which is preliminary data.</text>
</comment>
<dbReference type="InterPro" id="IPR011029">
    <property type="entry name" value="DEATH-like_dom_sf"/>
</dbReference>
<dbReference type="GO" id="GO:0005042">
    <property type="term" value="F:netrin receptor activity"/>
    <property type="evidence" value="ECO:0007669"/>
    <property type="project" value="UniProtKB-UniRule"/>
</dbReference>
<dbReference type="PROSITE" id="PS51145">
    <property type="entry name" value="ZU5"/>
    <property type="match status" value="2"/>
</dbReference>
<feature type="domain" description="ZU5" evidence="5">
    <location>
        <begin position="385"/>
        <end position="526"/>
    </location>
</feature>
<dbReference type="Pfam" id="PF00791">
    <property type="entry name" value="ZU5"/>
    <property type="match status" value="1"/>
</dbReference>